<dbReference type="GeneID" id="98647940"/>
<dbReference type="Proteomes" id="UP000322887">
    <property type="component" value="Chromosome"/>
</dbReference>
<reference evidence="1 2" key="1">
    <citation type="submission" date="2019-08" db="EMBL/GenBank/DDBJ databases">
        <title>Deep-cultivation of Planctomycetes and their phenomic and genomic characterization uncovers novel biology.</title>
        <authorList>
            <person name="Wiegand S."/>
            <person name="Jogler M."/>
            <person name="Boedeker C."/>
            <person name="Pinto D."/>
            <person name="Vollmers J."/>
            <person name="Rivas-Marin E."/>
            <person name="Kohn T."/>
            <person name="Peeters S.H."/>
            <person name="Heuer A."/>
            <person name="Rast P."/>
            <person name="Oberbeckmann S."/>
            <person name="Bunk B."/>
            <person name="Jeske O."/>
            <person name="Meyerdierks A."/>
            <person name="Storesund J.E."/>
            <person name="Kallscheuer N."/>
            <person name="Luecker S."/>
            <person name="Lage O.M."/>
            <person name="Pohl T."/>
            <person name="Merkel B.J."/>
            <person name="Hornburger P."/>
            <person name="Mueller R.-W."/>
            <person name="Bruemmer F."/>
            <person name="Labrenz M."/>
            <person name="Spormann A.M."/>
            <person name="Op den Camp H."/>
            <person name="Overmann J."/>
            <person name="Amann R."/>
            <person name="Jetten M.S.M."/>
            <person name="Mascher T."/>
            <person name="Medema M.H."/>
            <person name="Devos D.P."/>
            <person name="Kaster A.-K."/>
            <person name="Ovreas L."/>
            <person name="Rohde M."/>
            <person name="Galperin M.Y."/>
            <person name="Jogler C."/>
        </authorList>
    </citation>
    <scope>NUCLEOTIDE SEQUENCE [LARGE SCALE GENOMIC DNA]</scope>
    <source>
        <strain evidence="1 2">DSM 8797</strain>
    </source>
</reference>
<gene>
    <name evidence="1" type="ORF">GmarT_34280</name>
</gene>
<protein>
    <recommendedName>
        <fullName evidence="3">SGNH hydrolase-type esterase domain-containing protein</fullName>
    </recommendedName>
</protein>
<dbReference type="EMBL" id="CP042910">
    <property type="protein sequence ID" value="QEG17546.1"/>
    <property type="molecule type" value="Genomic_DNA"/>
</dbReference>
<evidence type="ECO:0000313" key="1">
    <source>
        <dbReference type="EMBL" id="QEG17546.1"/>
    </source>
</evidence>
<dbReference type="SUPFAM" id="SSF52266">
    <property type="entry name" value="SGNH hydrolase"/>
    <property type="match status" value="1"/>
</dbReference>
<keyword evidence="2" id="KW-1185">Reference proteome</keyword>
<evidence type="ECO:0000313" key="2">
    <source>
        <dbReference type="Proteomes" id="UP000322887"/>
    </source>
</evidence>
<sequence>MSSNRNLRFVQKRCLHIEWLAMILGVVLIAVGNTASLAQTTDGNGIFNPGFEKAGPLRWSAGSTAATIERSATLPHSGDASLRVADQSPDAVAFVASEPNRVLLQGGGRFYAEAWVRVDNAAAGRTGYGSASLDVVFYTADGKYLSRENVGTTSSAKWTRHSNVVTLPYEAALIGFRVTPVDKVPSLRGAVFVDDLYLASLPVAERHDRVNLISAPQPPKGAPEYVAPPRPADGKFMAQTVNKLENDFDPPRPLVIWAIGSSFTDFLGNGEQLITAIRKRIPNAPPIVYKKMVGGSTPWHLTRGWARHLVAADQPDVVLVYNFGSTSGLEKLLIELRSRITADILVGTLHWCRGHQPVWPDPEAATRHLDPPAVRELCARYQVELVESRREITRYMLDNSLEISDLLVDTVHQSPYAAHIINANIARHFHRSNAAVDHLPPRETRIAANAEQVARTGKWNSAERGAAIQTTGPASLEVEFTGTGVDLIGWRKPDAGVARVWIDGKPADMAKAFCATYIQPDADNYIDLHSTDVDFRRHISDRCPHGISLGQNLRPQTWTIDMTSDAGDYLVTGSVTGADGKGNAFRPFTSTSGQIIIDPELWRLAKTNRSGDKFTFEVIRNVLPQVDFAGREQKVRFRLVHDLPHGKHTLKLEVKPGNEVSIEAFDVFRPLLKTP</sequence>
<proteinExistence type="predicted"/>
<evidence type="ECO:0008006" key="3">
    <source>
        <dbReference type="Google" id="ProtNLM"/>
    </source>
</evidence>
<dbReference type="Gene3D" id="2.60.120.260">
    <property type="entry name" value="Galactose-binding domain-like"/>
    <property type="match status" value="2"/>
</dbReference>
<accession>A0ABX5YP59</accession>
<name>A0ABX5YP59_9PLAN</name>
<organism evidence="1 2">
    <name type="scientific">Gimesia maris</name>
    <dbReference type="NCBI Taxonomy" id="122"/>
    <lineage>
        <taxon>Bacteria</taxon>
        <taxon>Pseudomonadati</taxon>
        <taxon>Planctomycetota</taxon>
        <taxon>Planctomycetia</taxon>
        <taxon>Planctomycetales</taxon>
        <taxon>Planctomycetaceae</taxon>
        <taxon>Gimesia</taxon>
    </lineage>
</organism>
<dbReference type="RefSeq" id="WP_149302983.1">
    <property type="nucleotide sequence ID" value="NZ_CP042910.1"/>
</dbReference>